<dbReference type="InterPro" id="IPR017693">
    <property type="entry name" value="Phosphonate_metab_PhnP"/>
</dbReference>
<dbReference type="AlphaFoldDB" id="A0A1A8TKV8"/>
<dbReference type="PANTHER" id="PTHR42663:SF6">
    <property type="entry name" value="HYDROLASE C777.06C-RELATED"/>
    <property type="match status" value="1"/>
</dbReference>
<dbReference type="EC" id="3.1.4.55" evidence="2"/>
<evidence type="ECO:0000259" key="1">
    <source>
        <dbReference type="Pfam" id="PF12706"/>
    </source>
</evidence>
<dbReference type="EMBL" id="FLOB01000007">
    <property type="protein sequence ID" value="SBS34204.1"/>
    <property type="molecule type" value="Genomic_DNA"/>
</dbReference>
<sequence length="281" mass="32016">MLKRPEKRPSLEQTKAAKSLLTIRILGSGNAAQVPVWGCHCLACERARRDHSFRRGPCSLEIRTELGTTLIDAGFSDLAERYDFEEITRIVLTHFHMDHVQGLFHLRWSERAQKIPVFRPDDEKGADDLYKHPGVLDFQAPFIPFNTVQLQDFSITPLPLIHSKITLGYVIEKDDFTFAYLTDTVGLPDASLAFLRNKTLDCLIVDCSEPPTPTAPRNHNDINLVLWMYNTLEPRQMVLTHISHRLDCWLLEHKEGLPANIKIASDGLTIYQSTEFSSGRH</sequence>
<dbReference type="InterPro" id="IPR036866">
    <property type="entry name" value="RibonucZ/Hydroxyglut_hydro"/>
</dbReference>
<dbReference type="PANTHER" id="PTHR42663">
    <property type="entry name" value="HYDROLASE C777.06C-RELATED-RELATED"/>
    <property type="match status" value="1"/>
</dbReference>
<dbReference type="STRING" id="1792290.MSP8886_02996"/>
<dbReference type="CDD" id="cd07736">
    <property type="entry name" value="PhnP-like_MBL-fold"/>
    <property type="match status" value="1"/>
</dbReference>
<organism evidence="2 3">
    <name type="scientific">Marinomonas spartinae</name>
    <dbReference type="NCBI Taxonomy" id="1792290"/>
    <lineage>
        <taxon>Bacteria</taxon>
        <taxon>Pseudomonadati</taxon>
        <taxon>Pseudomonadota</taxon>
        <taxon>Gammaproteobacteria</taxon>
        <taxon>Oceanospirillales</taxon>
        <taxon>Oceanospirillaceae</taxon>
        <taxon>Marinomonas</taxon>
    </lineage>
</organism>
<dbReference type="Gene3D" id="3.60.15.10">
    <property type="entry name" value="Ribonuclease Z/Hydroxyacylglutathione hydrolase-like"/>
    <property type="match status" value="1"/>
</dbReference>
<evidence type="ECO:0000313" key="3">
    <source>
        <dbReference type="Proteomes" id="UP000092544"/>
    </source>
</evidence>
<accession>A0A1A8TKV8</accession>
<dbReference type="InterPro" id="IPR035682">
    <property type="entry name" value="PhnP_MBL"/>
</dbReference>
<reference evidence="2 3" key="1">
    <citation type="submission" date="2016-06" db="EMBL/GenBank/DDBJ databases">
        <authorList>
            <person name="Kjaerup R.B."/>
            <person name="Dalgaard T.S."/>
            <person name="Juul-Madsen H.R."/>
        </authorList>
    </citation>
    <scope>NUCLEOTIDE SEQUENCE [LARGE SCALE GENOMIC DNA]</scope>
    <source>
        <strain evidence="2 3">CECT 8886</strain>
    </source>
</reference>
<dbReference type="OrthoDB" id="9803916at2"/>
<keyword evidence="3" id="KW-1185">Reference proteome</keyword>
<dbReference type="GO" id="GO:0103043">
    <property type="term" value="F:phosphoribosyl 1,2-cyclic phosphate phosphodiesterase activity"/>
    <property type="evidence" value="ECO:0007669"/>
    <property type="project" value="UniProtKB-EC"/>
</dbReference>
<name>A0A1A8TKV8_9GAMM</name>
<dbReference type="Pfam" id="PF12706">
    <property type="entry name" value="Lactamase_B_2"/>
    <property type="match status" value="1"/>
</dbReference>
<dbReference type="SUPFAM" id="SSF56281">
    <property type="entry name" value="Metallo-hydrolase/oxidoreductase"/>
    <property type="match status" value="1"/>
</dbReference>
<dbReference type="NCBIfam" id="TIGR03307">
    <property type="entry name" value="PhnP"/>
    <property type="match status" value="1"/>
</dbReference>
<proteinExistence type="predicted"/>
<protein>
    <submittedName>
        <fullName evidence="2">Phosphoribosyl 1,2-cyclic phosphodiesterase</fullName>
        <ecNumber evidence="2">3.1.4.55</ecNumber>
    </submittedName>
</protein>
<evidence type="ECO:0000313" key="2">
    <source>
        <dbReference type="EMBL" id="SBS34204.1"/>
    </source>
</evidence>
<dbReference type="Proteomes" id="UP000092544">
    <property type="component" value="Unassembled WGS sequence"/>
</dbReference>
<dbReference type="InterPro" id="IPR001279">
    <property type="entry name" value="Metallo-B-lactamas"/>
</dbReference>
<dbReference type="RefSeq" id="WP_067017816.1">
    <property type="nucleotide sequence ID" value="NZ_FLOB01000007.1"/>
</dbReference>
<gene>
    <name evidence="2" type="primary">phnP</name>
    <name evidence="2" type="ORF">MSP8886_02996</name>
</gene>
<feature type="domain" description="Metallo-beta-lactamase" evidence="1">
    <location>
        <begin position="70"/>
        <end position="242"/>
    </location>
</feature>
<dbReference type="GO" id="GO:0019700">
    <property type="term" value="P:organic phosphonate catabolic process"/>
    <property type="evidence" value="ECO:0007669"/>
    <property type="project" value="InterPro"/>
</dbReference>
<keyword evidence="2" id="KW-0378">Hydrolase</keyword>